<dbReference type="Pfam" id="PF05958">
    <property type="entry name" value="tRNA_U5-meth_tr"/>
    <property type="match status" value="2"/>
</dbReference>
<dbReference type="InterPro" id="IPR029063">
    <property type="entry name" value="SAM-dependent_MTases_sf"/>
</dbReference>
<dbReference type="GO" id="GO:0070041">
    <property type="term" value="F:rRNA (uridine-C5-)-methyltransferase activity"/>
    <property type="evidence" value="ECO:0007669"/>
    <property type="project" value="TreeGrafter"/>
</dbReference>
<dbReference type="PROSITE" id="PS50926">
    <property type="entry name" value="TRAM"/>
    <property type="match status" value="1"/>
</dbReference>
<organism evidence="9 10">
    <name type="scientific">Parathalassolituus penaei</name>
    <dbReference type="NCBI Taxonomy" id="2997323"/>
    <lineage>
        <taxon>Bacteria</taxon>
        <taxon>Pseudomonadati</taxon>
        <taxon>Pseudomonadota</taxon>
        <taxon>Gammaproteobacteria</taxon>
        <taxon>Oceanospirillales</taxon>
        <taxon>Oceanospirillaceae</taxon>
        <taxon>Parathalassolituus</taxon>
    </lineage>
</organism>
<dbReference type="PANTHER" id="PTHR11061:SF49">
    <property type="entry name" value="23S RRNA (URACIL(1939)-C(5))-METHYLTRANSFERASE RLMD"/>
    <property type="match status" value="1"/>
</dbReference>
<evidence type="ECO:0000313" key="9">
    <source>
        <dbReference type="EMBL" id="MCY0965933.1"/>
    </source>
</evidence>
<dbReference type="Pfam" id="PF01938">
    <property type="entry name" value="TRAM"/>
    <property type="match status" value="1"/>
</dbReference>
<evidence type="ECO:0000256" key="7">
    <source>
        <dbReference type="PROSITE-ProRule" id="PRU10015"/>
    </source>
</evidence>
<dbReference type="PROSITE" id="PS01230">
    <property type="entry name" value="TRMA_1"/>
    <property type="match status" value="1"/>
</dbReference>
<evidence type="ECO:0000256" key="4">
    <source>
        <dbReference type="ARBA" id="ARBA00022691"/>
    </source>
</evidence>
<gene>
    <name evidence="9" type="ORF">OUO13_12105</name>
</gene>
<dbReference type="FunFam" id="2.40.50.140:FF:000097">
    <property type="entry name" value="23S rRNA (uracil(1939)-C(5))-methyltransferase RlmD"/>
    <property type="match status" value="1"/>
</dbReference>
<dbReference type="Gene3D" id="2.40.50.1070">
    <property type="match status" value="1"/>
</dbReference>
<evidence type="ECO:0000256" key="3">
    <source>
        <dbReference type="ARBA" id="ARBA00022679"/>
    </source>
</evidence>
<feature type="active site" evidence="7">
    <location>
        <position position="391"/>
    </location>
</feature>
<dbReference type="GO" id="GO:0070475">
    <property type="term" value="P:rRNA base methylation"/>
    <property type="evidence" value="ECO:0007669"/>
    <property type="project" value="TreeGrafter"/>
</dbReference>
<reference evidence="9" key="1">
    <citation type="submission" date="2022-11" db="EMBL/GenBank/DDBJ databases">
        <title>Parathalassolutuus dongxingensis gen. nov., sp. nov., a novel member of family Oceanospirillaceae isolated from a coastal shrimp pond in Guangxi, China.</title>
        <authorList>
            <person name="Chen H."/>
        </authorList>
    </citation>
    <scope>NUCLEOTIDE SEQUENCE</scope>
    <source>
        <strain evidence="9">G-43</strain>
    </source>
</reference>
<keyword evidence="1" id="KW-0408">Iron</keyword>
<dbReference type="EMBL" id="JAPNOA010000029">
    <property type="protein sequence ID" value="MCY0965933.1"/>
    <property type="molecule type" value="Genomic_DNA"/>
</dbReference>
<evidence type="ECO:0000256" key="5">
    <source>
        <dbReference type="ARBA" id="ARBA00023014"/>
    </source>
</evidence>
<dbReference type="PROSITE" id="PS01231">
    <property type="entry name" value="TRMA_2"/>
    <property type="match status" value="1"/>
</dbReference>
<comment type="similarity">
    <text evidence="6">Belongs to the class I-like SAM-binding methyltransferase superfamily. RNA M5U methyltransferase family.</text>
</comment>
<keyword evidence="1" id="KW-0004">4Fe-4S</keyword>
<comment type="caution">
    <text evidence="9">The sequence shown here is derived from an EMBL/GenBank/DDBJ whole genome shotgun (WGS) entry which is preliminary data.</text>
</comment>
<dbReference type="InterPro" id="IPR012340">
    <property type="entry name" value="NA-bd_OB-fold"/>
</dbReference>
<keyword evidence="10" id="KW-1185">Reference proteome</keyword>
<dbReference type="PANTHER" id="PTHR11061">
    <property type="entry name" value="RNA M5U METHYLTRANSFERASE"/>
    <property type="match status" value="1"/>
</dbReference>
<name>A0A9X3IU94_9GAMM</name>
<feature type="binding site" evidence="6">
    <location>
        <position position="299"/>
    </location>
    <ligand>
        <name>S-adenosyl-L-methionine</name>
        <dbReference type="ChEBI" id="CHEBI:59789"/>
    </ligand>
</feature>
<accession>A0A9X3IU94</accession>
<dbReference type="SUPFAM" id="SSF53335">
    <property type="entry name" value="S-adenosyl-L-methionine-dependent methyltransferases"/>
    <property type="match status" value="1"/>
</dbReference>
<dbReference type="InterPro" id="IPR030391">
    <property type="entry name" value="MeTrfase_TrmA_CS"/>
</dbReference>
<feature type="binding site" evidence="6">
    <location>
        <position position="320"/>
    </location>
    <ligand>
        <name>S-adenosyl-L-methionine</name>
        <dbReference type="ChEBI" id="CHEBI:59789"/>
    </ligand>
</feature>
<proteinExistence type="inferred from homology"/>
<feature type="domain" description="TRAM" evidence="8">
    <location>
        <begin position="1"/>
        <end position="59"/>
    </location>
</feature>
<dbReference type="Proteomes" id="UP001150830">
    <property type="component" value="Unassembled WGS sequence"/>
</dbReference>
<evidence type="ECO:0000256" key="2">
    <source>
        <dbReference type="ARBA" id="ARBA00022603"/>
    </source>
</evidence>
<dbReference type="Gene3D" id="2.40.50.140">
    <property type="entry name" value="Nucleic acid-binding proteins"/>
    <property type="match status" value="1"/>
</dbReference>
<keyword evidence="4 6" id="KW-0949">S-adenosyl-L-methionine</keyword>
<evidence type="ECO:0000259" key="8">
    <source>
        <dbReference type="PROSITE" id="PS50926"/>
    </source>
</evidence>
<dbReference type="InterPro" id="IPR002792">
    <property type="entry name" value="TRAM_dom"/>
</dbReference>
<evidence type="ECO:0000256" key="6">
    <source>
        <dbReference type="PROSITE-ProRule" id="PRU01024"/>
    </source>
</evidence>
<feature type="binding site" evidence="6">
    <location>
        <position position="270"/>
    </location>
    <ligand>
        <name>S-adenosyl-L-methionine</name>
        <dbReference type="ChEBI" id="CHEBI:59789"/>
    </ligand>
</feature>
<sequence>MAQPQAPITLTIDNLTSDGDGVGRMGREVCFVPGALPGEQVLVRLQGRRKKVWQGRLLEVQQPSSDRREPPCPHYQRCGGCDLQHMDEAAQLAFKQQRVEREFSRQGIPVREWQPAITGPLWHYRRKARVGVRFSKEQQRNFIGFRESASEHLHDIDRCLILPEHPLYNWAAWRDLMATLRGRDIITQIETLDTDNALALVVRVLKPLVADDQQALLAFVQANAGERPVQVWLNHGRDKPMECLWPENPEPLLHEVDGMSLVMQPDDFIQVNGDVNRQMVAQAMDWLKPQENELIWDLFAGHGNFSIPLARRSRSVLAVEGQASMVSSLQAQAQRLALSLHAEVADLSGEGALARLPTPDKVLLDPPRAGAAEAVREVIARKVPQVLYVSCDAATLARDLTHLIAAGYQADKAGIMDMFPQTHHVETMVLLSRKGKRNG</sequence>
<dbReference type="CDD" id="cd02440">
    <property type="entry name" value="AdoMet_MTases"/>
    <property type="match status" value="1"/>
</dbReference>
<dbReference type="GO" id="GO:0051539">
    <property type="term" value="F:4 iron, 4 sulfur cluster binding"/>
    <property type="evidence" value="ECO:0007669"/>
    <property type="project" value="UniProtKB-KW"/>
</dbReference>
<dbReference type="AlphaFoldDB" id="A0A9X3IU94"/>
<dbReference type="InterPro" id="IPR010280">
    <property type="entry name" value="U5_MeTrfase_fam"/>
</dbReference>
<dbReference type="SUPFAM" id="SSF50249">
    <property type="entry name" value="Nucleic acid-binding proteins"/>
    <property type="match status" value="1"/>
</dbReference>
<dbReference type="InterPro" id="IPR030390">
    <property type="entry name" value="MeTrfase_TrmA_AS"/>
</dbReference>
<keyword evidence="5" id="KW-0411">Iron-sulfur</keyword>
<dbReference type="RefSeq" id="WP_283174143.1">
    <property type="nucleotide sequence ID" value="NZ_JAPNOA010000029.1"/>
</dbReference>
<evidence type="ECO:0000313" key="10">
    <source>
        <dbReference type="Proteomes" id="UP001150830"/>
    </source>
</evidence>
<feature type="binding site" evidence="6">
    <location>
        <position position="365"/>
    </location>
    <ligand>
        <name>S-adenosyl-L-methionine</name>
        <dbReference type="ChEBI" id="CHEBI:59789"/>
    </ligand>
</feature>
<dbReference type="PROSITE" id="PS51687">
    <property type="entry name" value="SAM_MT_RNA_M5U"/>
    <property type="match status" value="1"/>
</dbReference>
<protein>
    <submittedName>
        <fullName evidence="9">TRAM domain-containing protein</fullName>
    </submittedName>
</protein>
<dbReference type="Gene3D" id="3.40.50.150">
    <property type="entry name" value="Vaccinia Virus protein VP39"/>
    <property type="match status" value="1"/>
</dbReference>
<feature type="active site" description="Nucleophile" evidence="6">
    <location>
        <position position="391"/>
    </location>
</feature>
<keyword evidence="3 6" id="KW-0808">Transferase</keyword>
<keyword evidence="1" id="KW-0479">Metal-binding</keyword>
<keyword evidence="2 6" id="KW-0489">Methyltransferase</keyword>
<evidence type="ECO:0000256" key="1">
    <source>
        <dbReference type="ARBA" id="ARBA00022485"/>
    </source>
</evidence>